<dbReference type="Pfam" id="PF06799">
    <property type="entry name" value="CGLD27-like"/>
    <property type="match status" value="1"/>
</dbReference>
<accession>Q7U7Z5</accession>
<organism evidence="2 3">
    <name type="scientific">Parasynechococcus marenigrum (strain WH8102)</name>
    <dbReference type="NCBI Taxonomy" id="84588"/>
    <lineage>
        <taxon>Bacteria</taxon>
        <taxon>Bacillati</taxon>
        <taxon>Cyanobacteriota</taxon>
        <taxon>Cyanophyceae</taxon>
        <taxon>Synechococcales</taxon>
        <taxon>Prochlorococcaceae</taxon>
        <taxon>Parasynechococcus</taxon>
        <taxon>Parasynechococcus marenigrum</taxon>
    </lineage>
</organism>
<dbReference type="EMBL" id="BX569691">
    <property type="protein sequence ID" value="CAE07348.1"/>
    <property type="molecule type" value="Genomic_DNA"/>
</dbReference>
<dbReference type="eggNOG" id="ENOG502ZY99">
    <property type="taxonomic scope" value="Bacteria"/>
</dbReference>
<gene>
    <name evidence="2" type="ordered locus">SYNW0833</name>
</gene>
<dbReference type="InterPro" id="IPR009631">
    <property type="entry name" value="CGLD27-like"/>
</dbReference>
<reference evidence="2 3" key="1">
    <citation type="journal article" date="2003" name="Nature">
        <title>The genome of a motile marine Synechococcus.</title>
        <authorList>
            <person name="Palenik B."/>
            <person name="Brahamsha B."/>
            <person name="Larimer F."/>
            <person name="Land M."/>
            <person name="Hauser L."/>
            <person name="Chain P."/>
            <person name="Lamerdin J."/>
            <person name="Regala W."/>
            <person name="Allen E.A."/>
            <person name="McCarren J."/>
            <person name="Paulsen I."/>
            <person name="Dufresne A."/>
            <person name="Partensky F."/>
            <person name="Webb E."/>
            <person name="Waterbury J."/>
        </authorList>
    </citation>
    <scope>NUCLEOTIDE SEQUENCE [LARGE SCALE GENOMIC DNA]</scope>
    <source>
        <strain evidence="2 3">WH8102</strain>
    </source>
</reference>
<proteinExistence type="predicted"/>
<evidence type="ECO:0000313" key="2">
    <source>
        <dbReference type="EMBL" id="CAE07348.1"/>
    </source>
</evidence>
<feature type="transmembrane region" description="Helical" evidence="1">
    <location>
        <begin position="43"/>
        <end position="63"/>
    </location>
</feature>
<dbReference type="STRING" id="84588.SYNW0833"/>
<keyword evidence="3" id="KW-1185">Reference proteome</keyword>
<dbReference type="RefSeq" id="WP_011127698.1">
    <property type="nucleotide sequence ID" value="NC_005070.1"/>
</dbReference>
<dbReference type="Proteomes" id="UP000001422">
    <property type="component" value="Chromosome"/>
</dbReference>
<evidence type="ECO:0000313" key="3">
    <source>
        <dbReference type="Proteomes" id="UP000001422"/>
    </source>
</evidence>
<protein>
    <recommendedName>
        <fullName evidence="4">DUF1230 family protein</fullName>
    </recommendedName>
</protein>
<sequence>MDELVSCPVPPEQRPLEEFQQLSESWFFSWPTGEVSSLKRSLLISWMLMLPLCTLVASGSLTLKADPPRLVVAGAVAALVLPLLLLVRQWLGWTYVMHRLLSESVDYEESGWYDGQTWEKPLSWRTRDLLVARHEVRPILSRLGRAMAMAAGLMLGGASLCQAL</sequence>
<evidence type="ECO:0008006" key="4">
    <source>
        <dbReference type="Google" id="ProtNLM"/>
    </source>
</evidence>
<keyword evidence="1" id="KW-0472">Membrane</keyword>
<dbReference type="KEGG" id="syw:SYNW0833"/>
<dbReference type="PANTHER" id="PTHR34214:SF3">
    <property type="entry name" value="PROTEIN CONSERVED IN THE GREEN LINEAGE AND DIATOMS 27, CHLOROPLASTIC"/>
    <property type="match status" value="1"/>
</dbReference>
<dbReference type="HOGENOM" id="CLU_081117_2_0_3"/>
<dbReference type="AlphaFoldDB" id="Q7U7Z5"/>
<evidence type="ECO:0000256" key="1">
    <source>
        <dbReference type="SAM" id="Phobius"/>
    </source>
</evidence>
<name>Q7U7Z5_PARMW</name>
<keyword evidence="1" id="KW-0812">Transmembrane</keyword>
<feature type="transmembrane region" description="Helical" evidence="1">
    <location>
        <begin position="70"/>
        <end position="91"/>
    </location>
</feature>
<keyword evidence="1" id="KW-1133">Transmembrane helix</keyword>
<dbReference type="PANTHER" id="PTHR34214">
    <property type="match status" value="1"/>
</dbReference>